<dbReference type="InterPro" id="IPR043128">
    <property type="entry name" value="Rev_trsase/Diguanyl_cyclase"/>
</dbReference>
<keyword evidence="7" id="KW-0378">Hydrolase</keyword>
<name>A0AAQ3TXW1_PASNO</name>
<feature type="signal peptide" evidence="9">
    <location>
        <begin position="1"/>
        <end position="19"/>
    </location>
</feature>
<keyword evidence="3" id="KW-0808">Transferase</keyword>
<dbReference type="CDD" id="cd09274">
    <property type="entry name" value="RNase_HI_RT_Ty3"/>
    <property type="match status" value="1"/>
</dbReference>
<dbReference type="Gene3D" id="2.40.70.10">
    <property type="entry name" value="Acid Proteases"/>
    <property type="match status" value="1"/>
</dbReference>
<evidence type="ECO:0000256" key="6">
    <source>
        <dbReference type="ARBA" id="ARBA00022759"/>
    </source>
</evidence>
<dbReference type="InterPro" id="IPR021109">
    <property type="entry name" value="Peptidase_aspartic_dom_sf"/>
</dbReference>
<dbReference type="GO" id="GO:0003964">
    <property type="term" value="F:RNA-directed DNA polymerase activity"/>
    <property type="evidence" value="ECO:0007669"/>
    <property type="project" value="UniProtKB-KW"/>
</dbReference>
<proteinExistence type="predicted"/>
<dbReference type="FunFam" id="3.10.10.10:FF:000007">
    <property type="entry name" value="Retrovirus-related Pol polyprotein from transposon 17.6-like Protein"/>
    <property type="match status" value="1"/>
</dbReference>
<organism evidence="13 14">
    <name type="scientific">Paspalum notatum var. saurae</name>
    <dbReference type="NCBI Taxonomy" id="547442"/>
    <lineage>
        <taxon>Eukaryota</taxon>
        <taxon>Viridiplantae</taxon>
        <taxon>Streptophyta</taxon>
        <taxon>Embryophyta</taxon>
        <taxon>Tracheophyta</taxon>
        <taxon>Spermatophyta</taxon>
        <taxon>Magnoliopsida</taxon>
        <taxon>Liliopsida</taxon>
        <taxon>Poales</taxon>
        <taxon>Poaceae</taxon>
        <taxon>PACMAD clade</taxon>
        <taxon>Panicoideae</taxon>
        <taxon>Andropogonodae</taxon>
        <taxon>Paspaleae</taxon>
        <taxon>Paspalinae</taxon>
        <taxon>Paspalum</taxon>
    </lineage>
</organism>
<evidence type="ECO:0000259" key="11">
    <source>
        <dbReference type="Pfam" id="PF03732"/>
    </source>
</evidence>
<dbReference type="Gene3D" id="3.10.20.370">
    <property type="match status" value="1"/>
</dbReference>
<dbReference type="Proteomes" id="UP001341281">
    <property type="component" value="Chromosome 06"/>
</dbReference>
<dbReference type="InterPro" id="IPR000477">
    <property type="entry name" value="RT_dom"/>
</dbReference>
<accession>A0AAQ3TXW1</accession>
<evidence type="ECO:0000256" key="4">
    <source>
        <dbReference type="ARBA" id="ARBA00022695"/>
    </source>
</evidence>
<evidence type="ECO:0000256" key="7">
    <source>
        <dbReference type="ARBA" id="ARBA00022801"/>
    </source>
</evidence>
<keyword evidence="6" id="KW-0255">Endonuclease</keyword>
<dbReference type="GO" id="GO:0006508">
    <property type="term" value="P:proteolysis"/>
    <property type="evidence" value="ECO:0007669"/>
    <property type="project" value="UniProtKB-KW"/>
</dbReference>
<evidence type="ECO:0000256" key="1">
    <source>
        <dbReference type="ARBA" id="ARBA00012493"/>
    </source>
</evidence>
<dbReference type="EMBL" id="CP144750">
    <property type="protein sequence ID" value="WVZ80287.1"/>
    <property type="molecule type" value="Genomic_DNA"/>
</dbReference>
<dbReference type="GO" id="GO:0004519">
    <property type="term" value="F:endonuclease activity"/>
    <property type="evidence" value="ECO:0007669"/>
    <property type="project" value="UniProtKB-KW"/>
</dbReference>
<evidence type="ECO:0000313" key="14">
    <source>
        <dbReference type="Proteomes" id="UP001341281"/>
    </source>
</evidence>
<sequence>MGYNFLLSWLLWSLSKVKSSTCSFKSNNGAIRKRSVTLNLRHSNRQSSPLPRVPWMLMIGFGSSSPSSVYCPNSLSNRRLGSWHSVYMVPREPAGHQVSWDEFRAAFRAHYLPPSLIELKQREFRALRQGNMSVLEYVQAFICLSQYSPEDVNTNPRRATRLLDGFDSTLLTHLGRSYDSFTKLVDVAIDMEHRLNQAHKDQRRKLKDLQAHFSEVPLSGNGSCIAHRRASVTLTCPSSKNNTVGRNTIPPPAVYRLIRCFSATGQTKCQIPLLQVWKDRPFQQELSCLSAKPGTIVDCEALRLCIGTEEFYVDLVVLPNQGIDIILGMDWMKEHNVLLDITSRTVQMKSSKSGKVMHIHLPSHKHSPPTVNATEAHLIEKIPVVSDFPDVFPEELPGLPPDRDVEFAIELVLGTALVSRRPYRMAPDELEELKLDKGFIRPSSSPWGCPALFVEKKDQGGKRLCVDYRPLNAVTIKNKYPLPHIDILFDQLAGAKVFSKIDLRSGYYQIKIREEDIPKTAFWTRYGLYEYLVMSFGLTNAPAFFMYMMNSVFKNELDKFVVVFINDILIYYKSEEEHKEHLRIVLARLREHKLYAKFSKCAFWLKEVSFLGHILSEKGVAVNPSKVKDVLNWKQPETKLLTSAPVLAQPDVTKPFDVYCDASGNGLGCVLMQEGRVIAYALRQLRKHEANYPTHDLEIAAVVHALKIWRHYLLGNTCHIYTNHKSLKYILTQPELNMRQRRWLELIKDYDLEIHYHPGKANVVADALSRKAHCNVIEARRR</sequence>
<feature type="domain" description="Reverse transcriptase" evidence="10">
    <location>
        <begin position="455"/>
        <end position="615"/>
    </location>
</feature>
<dbReference type="SUPFAM" id="SSF56672">
    <property type="entry name" value="DNA/RNA polymerases"/>
    <property type="match status" value="1"/>
</dbReference>
<evidence type="ECO:0000259" key="12">
    <source>
        <dbReference type="Pfam" id="PF17917"/>
    </source>
</evidence>
<dbReference type="Gene3D" id="3.10.10.10">
    <property type="entry name" value="HIV Type 1 Reverse Transcriptase, subunit A, domain 1"/>
    <property type="match status" value="1"/>
</dbReference>
<evidence type="ECO:0000313" key="13">
    <source>
        <dbReference type="EMBL" id="WVZ80287.1"/>
    </source>
</evidence>
<dbReference type="InterPro" id="IPR041373">
    <property type="entry name" value="RT_RNaseH"/>
</dbReference>
<dbReference type="CDD" id="cd01647">
    <property type="entry name" value="RT_LTR"/>
    <property type="match status" value="1"/>
</dbReference>
<feature type="chain" id="PRO_5042836582" description="RNA-directed DNA polymerase" evidence="9">
    <location>
        <begin position="20"/>
        <end position="782"/>
    </location>
</feature>
<keyword evidence="4" id="KW-0548">Nucleotidyltransferase</keyword>
<dbReference type="InterPro" id="IPR005162">
    <property type="entry name" value="Retrotrans_gag_dom"/>
</dbReference>
<keyword evidence="5" id="KW-0540">Nuclease</keyword>
<reference evidence="13 14" key="1">
    <citation type="submission" date="2024-02" db="EMBL/GenBank/DDBJ databases">
        <title>High-quality chromosome-scale genome assembly of Pensacola bahiagrass (Paspalum notatum Flugge var. saurae).</title>
        <authorList>
            <person name="Vega J.M."/>
            <person name="Podio M."/>
            <person name="Orjuela J."/>
            <person name="Siena L.A."/>
            <person name="Pessino S.C."/>
            <person name="Combes M.C."/>
            <person name="Mariac C."/>
            <person name="Albertini E."/>
            <person name="Pupilli F."/>
            <person name="Ortiz J.P.A."/>
            <person name="Leblanc O."/>
        </authorList>
    </citation>
    <scope>NUCLEOTIDE SEQUENCE [LARGE SCALE GENOMIC DNA]</scope>
    <source>
        <strain evidence="13">R1</strain>
        <tissue evidence="13">Leaf</tissue>
    </source>
</reference>
<keyword evidence="14" id="KW-1185">Reference proteome</keyword>
<dbReference type="PANTHER" id="PTHR24559">
    <property type="entry name" value="TRANSPOSON TY3-I GAG-POL POLYPROTEIN"/>
    <property type="match status" value="1"/>
</dbReference>
<dbReference type="GO" id="GO:0008233">
    <property type="term" value="F:peptidase activity"/>
    <property type="evidence" value="ECO:0007669"/>
    <property type="project" value="UniProtKB-KW"/>
</dbReference>
<evidence type="ECO:0000259" key="10">
    <source>
        <dbReference type="Pfam" id="PF00078"/>
    </source>
</evidence>
<keyword evidence="8" id="KW-0695">RNA-directed DNA polymerase</keyword>
<dbReference type="Pfam" id="PF03732">
    <property type="entry name" value="Retrotrans_gag"/>
    <property type="match status" value="1"/>
</dbReference>
<evidence type="ECO:0000256" key="8">
    <source>
        <dbReference type="ARBA" id="ARBA00022918"/>
    </source>
</evidence>
<dbReference type="AlphaFoldDB" id="A0AAQ3TXW1"/>
<dbReference type="InterPro" id="IPR043502">
    <property type="entry name" value="DNA/RNA_pol_sf"/>
</dbReference>
<evidence type="ECO:0000256" key="2">
    <source>
        <dbReference type="ARBA" id="ARBA00022670"/>
    </source>
</evidence>
<dbReference type="Gene3D" id="3.30.70.270">
    <property type="match status" value="1"/>
</dbReference>
<keyword evidence="2" id="KW-0645">Protease</keyword>
<dbReference type="Pfam" id="PF00078">
    <property type="entry name" value="RVT_1"/>
    <property type="match status" value="1"/>
</dbReference>
<feature type="domain" description="Retrotransposon gag" evidence="11">
    <location>
        <begin position="95"/>
        <end position="166"/>
    </location>
</feature>
<dbReference type="CDD" id="cd00303">
    <property type="entry name" value="retropepsin_like"/>
    <property type="match status" value="1"/>
</dbReference>
<protein>
    <recommendedName>
        <fullName evidence="1">RNA-directed DNA polymerase</fullName>
        <ecNumber evidence="1">2.7.7.49</ecNumber>
    </recommendedName>
</protein>
<dbReference type="PANTHER" id="PTHR24559:SF444">
    <property type="entry name" value="REVERSE TRANSCRIPTASE DOMAIN-CONTAINING PROTEIN"/>
    <property type="match status" value="1"/>
</dbReference>
<dbReference type="EC" id="2.7.7.49" evidence="1"/>
<dbReference type="Pfam" id="PF17917">
    <property type="entry name" value="RT_RNaseH"/>
    <property type="match status" value="1"/>
</dbReference>
<gene>
    <name evidence="13" type="ORF">U9M48_027778</name>
</gene>
<evidence type="ECO:0000256" key="9">
    <source>
        <dbReference type="SAM" id="SignalP"/>
    </source>
</evidence>
<evidence type="ECO:0000256" key="3">
    <source>
        <dbReference type="ARBA" id="ARBA00022679"/>
    </source>
</evidence>
<dbReference type="InterPro" id="IPR053134">
    <property type="entry name" value="RNA-dir_DNA_polymerase"/>
</dbReference>
<dbReference type="Pfam" id="PF08284">
    <property type="entry name" value="RVP_2"/>
    <property type="match status" value="1"/>
</dbReference>
<evidence type="ECO:0000256" key="5">
    <source>
        <dbReference type="ARBA" id="ARBA00022722"/>
    </source>
</evidence>
<feature type="domain" description="Reverse transcriptase RNase H-like" evidence="12">
    <location>
        <begin position="651"/>
        <end position="750"/>
    </location>
</feature>
<keyword evidence="9" id="KW-0732">Signal</keyword>